<comment type="caution">
    <text evidence="8">The sequence shown here is derived from an EMBL/GenBank/DDBJ whole genome shotgun (WGS) entry which is preliminary data.</text>
</comment>
<dbReference type="Gene3D" id="1.20.1250.20">
    <property type="entry name" value="MFS general substrate transporter like domains"/>
    <property type="match status" value="2"/>
</dbReference>
<dbReference type="EMBL" id="JBHSGG010000024">
    <property type="protein sequence ID" value="MFC4728316.1"/>
    <property type="molecule type" value="Genomic_DNA"/>
</dbReference>
<feature type="transmembrane region" description="Helical" evidence="6">
    <location>
        <begin position="337"/>
        <end position="360"/>
    </location>
</feature>
<dbReference type="InterPro" id="IPR024671">
    <property type="entry name" value="Atg22-like"/>
</dbReference>
<name>A0ABV9NJW0_9GAMM</name>
<accession>A0ABV9NJW0</accession>
<evidence type="ECO:0000256" key="2">
    <source>
        <dbReference type="ARBA" id="ARBA00022448"/>
    </source>
</evidence>
<proteinExistence type="predicted"/>
<dbReference type="InterPro" id="IPR050495">
    <property type="entry name" value="ATG22/LtaA_families"/>
</dbReference>
<feature type="transmembrane region" description="Helical" evidence="6">
    <location>
        <begin position="92"/>
        <end position="111"/>
    </location>
</feature>
<protein>
    <submittedName>
        <fullName evidence="8">MFS transporter</fullName>
    </submittedName>
</protein>
<keyword evidence="9" id="KW-1185">Reference proteome</keyword>
<feature type="transmembrane region" description="Helical" evidence="6">
    <location>
        <begin position="312"/>
        <end position="331"/>
    </location>
</feature>
<dbReference type="InterPro" id="IPR036259">
    <property type="entry name" value="MFS_trans_sf"/>
</dbReference>
<feature type="transmembrane region" description="Helical" evidence="6">
    <location>
        <begin position="251"/>
        <end position="272"/>
    </location>
</feature>
<keyword evidence="2" id="KW-0813">Transport</keyword>
<feature type="domain" description="Major facilitator superfamily (MFS) profile" evidence="7">
    <location>
        <begin position="194"/>
        <end position="440"/>
    </location>
</feature>
<evidence type="ECO:0000256" key="1">
    <source>
        <dbReference type="ARBA" id="ARBA00004127"/>
    </source>
</evidence>
<dbReference type="PANTHER" id="PTHR23519">
    <property type="entry name" value="AUTOPHAGY-RELATED PROTEIN 22"/>
    <property type="match status" value="1"/>
</dbReference>
<evidence type="ECO:0000259" key="7">
    <source>
        <dbReference type="PROSITE" id="PS50850"/>
    </source>
</evidence>
<dbReference type="InterPro" id="IPR020846">
    <property type="entry name" value="MFS_dom"/>
</dbReference>
<dbReference type="Proteomes" id="UP001595892">
    <property type="component" value="Unassembled WGS sequence"/>
</dbReference>
<feature type="transmembrane region" description="Helical" evidence="6">
    <location>
        <begin position="153"/>
        <end position="176"/>
    </location>
</feature>
<evidence type="ECO:0000256" key="3">
    <source>
        <dbReference type="ARBA" id="ARBA00022692"/>
    </source>
</evidence>
<evidence type="ECO:0000256" key="5">
    <source>
        <dbReference type="ARBA" id="ARBA00023136"/>
    </source>
</evidence>
<evidence type="ECO:0000256" key="6">
    <source>
        <dbReference type="SAM" id="Phobius"/>
    </source>
</evidence>
<comment type="subcellular location">
    <subcellularLocation>
        <location evidence="1">Endomembrane system</location>
        <topology evidence="1">Multi-pass membrane protein</topology>
    </subcellularLocation>
</comment>
<evidence type="ECO:0000256" key="4">
    <source>
        <dbReference type="ARBA" id="ARBA00022989"/>
    </source>
</evidence>
<keyword evidence="4 6" id="KW-1133">Transmembrane helix</keyword>
<organism evidence="8 9">
    <name type="scientific">Coralloluteibacterium thermophilum</name>
    <dbReference type="NCBI Taxonomy" id="2707049"/>
    <lineage>
        <taxon>Bacteria</taxon>
        <taxon>Pseudomonadati</taxon>
        <taxon>Pseudomonadota</taxon>
        <taxon>Gammaproteobacteria</taxon>
        <taxon>Lysobacterales</taxon>
        <taxon>Lysobacteraceae</taxon>
        <taxon>Coralloluteibacterium</taxon>
    </lineage>
</organism>
<gene>
    <name evidence="8" type="ORF">ACFO3Q_09050</name>
</gene>
<dbReference type="SUPFAM" id="SSF103473">
    <property type="entry name" value="MFS general substrate transporter"/>
    <property type="match status" value="1"/>
</dbReference>
<feature type="transmembrane region" description="Helical" evidence="6">
    <location>
        <begin position="284"/>
        <end position="305"/>
    </location>
</feature>
<evidence type="ECO:0000313" key="9">
    <source>
        <dbReference type="Proteomes" id="UP001595892"/>
    </source>
</evidence>
<feature type="transmembrane region" description="Helical" evidence="6">
    <location>
        <begin position="404"/>
        <end position="423"/>
    </location>
</feature>
<dbReference type="PROSITE" id="PS50850">
    <property type="entry name" value="MFS"/>
    <property type="match status" value="1"/>
</dbReference>
<keyword evidence="3 6" id="KW-0812">Transmembrane</keyword>
<evidence type="ECO:0000313" key="8">
    <source>
        <dbReference type="EMBL" id="MFC4728316.1"/>
    </source>
</evidence>
<feature type="transmembrane region" description="Helical" evidence="6">
    <location>
        <begin position="196"/>
        <end position="213"/>
    </location>
</feature>
<feature type="transmembrane region" description="Helical" evidence="6">
    <location>
        <begin position="372"/>
        <end position="398"/>
    </location>
</feature>
<feature type="transmembrane region" description="Helical" evidence="6">
    <location>
        <begin position="59"/>
        <end position="80"/>
    </location>
</feature>
<dbReference type="RefSeq" id="WP_377004342.1">
    <property type="nucleotide sequence ID" value="NZ_JBHSGG010000024.1"/>
</dbReference>
<feature type="transmembrane region" description="Helical" evidence="6">
    <location>
        <begin position="21"/>
        <end position="47"/>
    </location>
</feature>
<keyword evidence="5 6" id="KW-0472">Membrane</keyword>
<dbReference type="Pfam" id="PF11700">
    <property type="entry name" value="ATG22"/>
    <property type="match status" value="1"/>
</dbReference>
<reference evidence="9" key="1">
    <citation type="journal article" date="2019" name="Int. J. Syst. Evol. Microbiol.">
        <title>The Global Catalogue of Microorganisms (GCM) 10K type strain sequencing project: providing services to taxonomists for standard genome sequencing and annotation.</title>
        <authorList>
            <consortium name="The Broad Institute Genomics Platform"/>
            <consortium name="The Broad Institute Genome Sequencing Center for Infectious Disease"/>
            <person name="Wu L."/>
            <person name="Ma J."/>
        </authorList>
    </citation>
    <scope>NUCLEOTIDE SEQUENCE [LARGE SCALE GENOMIC DNA]</scope>
    <source>
        <strain evidence="9">CGMCC 1.13574</strain>
    </source>
</reference>
<feature type="transmembrane region" description="Helical" evidence="6">
    <location>
        <begin position="117"/>
        <end position="141"/>
    </location>
</feature>
<dbReference type="PANTHER" id="PTHR23519:SF1">
    <property type="entry name" value="AUTOPHAGY-RELATED PROTEIN 22"/>
    <property type="match status" value="1"/>
</dbReference>
<sequence length="440" mass="46339">MPPRIRRAHPAAVPPVKRRELWAWAGYDFANSGYTTVVITAVFNAYFVRVVADGADWATFAWTAALSLSYLVIALTAPALGAWADLQARKKFLLAITTTLCVLGTALLGFVGPGAVAVALALIVVTNAAYSMGENVIAAFLPELAHEDAMGRLSGYGWAFGYMGGLLVLGVCLWWIMAGAAAFGVAEADAVPQTMLITAAAFALAALPTLLLLRERTPPQPVPAGGVWRASFARVRDALAGSQGFTDLRRFLVCIVCYQAGVMTVITIAAIFTEQALGFTTEESILLILVVNVTAAVGALLFGLVQDRLGHRTTLAITLLAWLVAIGLFWVGGERTVVWIAANIAGLALGASQSAGRALVGYLCPQRREAEIFGLWGLAVKLSSVIGPLAFGVVSWLSGGDFRLAMLVTSLFFVAGLLILATVDVRRGHAAARAADIAPP</sequence>